<dbReference type="Gene3D" id="2.40.30.170">
    <property type="match status" value="1"/>
</dbReference>
<dbReference type="SUPFAM" id="SSF111369">
    <property type="entry name" value="HlyD-like secretion proteins"/>
    <property type="match status" value="2"/>
</dbReference>
<keyword evidence="1" id="KW-1133">Transmembrane helix</keyword>
<dbReference type="RefSeq" id="WP_019149884.1">
    <property type="nucleotide sequence ID" value="NZ_JBBMFL010000030.1"/>
</dbReference>
<keyword evidence="4" id="KW-1185">Reference proteome</keyword>
<evidence type="ECO:0000256" key="1">
    <source>
        <dbReference type="SAM" id="Phobius"/>
    </source>
</evidence>
<evidence type="ECO:0000259" key="2">
    <source>
        <dbReference type="Pfam" id="PF25881"/>
    </source>
</evidence>
<dbReference type="InterPro" id="IPR059052">
    <property type="entry name" value="HH_YbhG-like"/>
</dbReference>
<dbReference type="Gene3D" id="1.10.287.470">
    <property type="entry name" value="Helix hairpin bin"/>
    <property type="match status" value="1"/>
</dbReference>
<accession>A0ABV1H130</accession>
<keyword evidence="1" id="KW-0472">Membrane</keyword>
<comment type="caution">
    <text evidence="3">The sequence shown here is derived from an EMBL/GenBank/DDBJ whole genome shotgun (WGS) entry which is preliminary data.</text>
</comment>
<proteinExistence type="predicted"/>
<gene>
    <name evidence="3" type="ORF">WMO46_15300</name>
</gene>
<organism evidence="3 4">
    <name type="scientific">Alistipes intestinihominis</name>
    <dbReference type="NCBI Taxonomy" id="3133172"/>
    <lineage>
        <taxon>Bacteria</taxon>
        <taxon>Pseudomonadati</taxon>
        <taxon>Bacteroidota</taxon>
        <taxon>Bacteroidia</taxon>
        <taxon>Bacteroidales</taxon>
        <taxon>Rikenellaceae</taxon>
        <taxon>Alistipes</taxon>
    </lineage>
</organism>
<name>A0ABV1H130_9BACT</name>
<dbReference type="PANTHER" id="PTHR30438">
    <property type="entry name" value="36 KDA ANTIGEN-RELATED"/>
    <property type="match status" value="1"/>
</dbReference>
<dbReference type="Gene3D" id="2.40.50.100">
    <property type="match status" value="1"/>
</dbReference>
<dbReference type="PANTHER" id="PTHR30438:SF1">
    <property type="entry name" value="36 KDA ANTIGEN"/>
    <property type="match status" value="1"/>
</dbReference>
<dbReference type="Proteomes" id="UP001460202">
    <property type="component" value="Unassembled WGS sequence"/>
</dbReference>
<evidence type="ECO:0000313" key="4">
    <source>
        <dbReference type="Proteomes" id="UP001460202"/>
    </source>
</evidence>
<keyword evidence="1" id="KW-0812">Transmembrane</keyword>
<dbReference type="Pfam" id="PF25881">
    <property type="entry name" value="HH_YBHG"/>
    <property type="match status" value="1"/>
</dbReference>
<evidence type="ECO:0000313" key="3">
    <source>
        <dbReference type="EMBL" id="MEQ2546310.1"/>
    </source>
</evidence>
<reference evidence="3 4" key="1">
    <citation type="submission" date="2024-03" db="EMBL/GenBank/DDBJ databases">
        <title>Human intestinal bacterial collection.</title>
        <authorList>
            <person name="Pauvert C."/>
            <person name="Hitch T.C.A."/>
            <person name="Clavel T."/>
        </authorList>
    </citation>
    <scope>NUCLEOTIDE SEQUENCE [LARGE SCALE GENOMIC DNA]</scope>
    <source>
        <strain evidence="3 4">CLA-KB-H122</strain>
    </source>
</reference>
<protein>
    <submittedName>
        <fullName evidence="3">Efflux RND transporter periplasmic adaptor subunit</fullName>
    </submittedName>
</protein>
<feature type="domain" description="YbhG-like alpha-helical hairpin" evidence="2">
    <location>
        <begin position="80"/>
        <end position="202"/>
    </location>
</feature>
<feature type="transmembrane region" description="Helical" evidence="1">
    <location>
        <begin position="9"/>
        <end position="31"/>
    </location>
</feature>
<dbReference type="EMBL" id="JBBMFL010000030">
    <property type="protein sequence ID" value="MEQ2546310.1"/>
    <property type="molecule type" value="Genomic_DNA"/>
</dbReference>
<sequence>MKTNKQQKGILLTAVSMLAVIAVVIVIGLSLPEREEYIQGEVETTDYRVSCKVPSRVLQIRVAEGDCVRRGDTLAVMEAPDMAARLAQAEAARSAAEALELKARNGSRQEQIQAAYEVWQQARAGLQVAEKTFRRIERLHGEGVVAAQKFDEAQARYEASAATERAARAQYDMAVNGARREDRLAAEAQVSRARGAIAEVTSYLNETILTASDDGLVTEIFPEVGELVGTGAPIMNVARMDDVWFTFNIREDLLPGIAVGRELTAYLPALDIAVPVRITRMKDVGSFAVWKATKALDRFDLKTFEVRTRPASPVEGLHPGMSAVLRKSEIE</sequence>